<accession>A0A3B4FIM1</accession>
<dbReference type="PANTHER" id="PTHR12187">
    <property type="entry name" value="AGAP000124-PA"/>
    <property type="match status" value="1"/>
</dbReference>
<dbReference type="AlphaFoldDB" id="A0A3B4FIM1"/>
<name>A0A3B4FIM1_9CICH</name>
<feature type="transmembrane region" description="Helical" evidence="4">
    <location>
        <begin position="654"/>
        <end position="672"/>
    </location>
</feature>
<evidence type="ECO:0000256" key="3">
    <source>
        <dbReference type="SAM" id="MobiDB-lite"/>
    </source>
</evidence>
<reference evidence="5" key="1">
    <citation type="submission" date="2023-09" db="UniProtKB">
        <authorList>
            <consortium name="Ensembl"/>
        </authorList>
    </citation>
    <scope>IDENTIFICATION</scope>
</reference>
<evidence type="ECO:0000256" key="1">
    <source>
        <dbReference type="ARBA" id="ARBA00022801"/>
    </source>
</evidence>
<evidence type="ECO:0000313" key="5">
    <source>
        <dbReference type="Ensembl" id="ENSPNYP00000010420.1"/>
    </source>
</evidence>
<dbReference type="Ensembl" id="ENSPNYT00000010675.1">
    <property type="protein sequence ID" value="ENSPNYP00000010420.1"/>
    <property type="gene ID" value="ENSPNYG00000007780.1"/>
</dbReference>
<organism evidence="5">
    <name type="scientific">Pundamilia nyererei</name>
    <dbReference type="NCBI Taxonomy" id="303518"/>
    <lineage>
        <taxon>Eukaryota</taxon>
        <taxon>Metazoa</taxon>
        <taxon>Chordata</taxon>
        <taxon>Craniata</taxon>
        <taxon>Vertebrata</taxon>
        <taxon>Euteleostomi</taxon>
        <taxon>Actinopterygii</taxon>
        <taxon>Neopterygii</taxon>
        <taxon>Teleostei</taxon>
        <taxon>Neoteleostei</taxon>
        <taxon>Acanthomorphata</taxon>
        <taxon>Ovalentaria</taxon>
        <taxon>Cichlomorphae</taxon>
        <taxon>Cichliformes</taxon>
        <taxon>Cichlidae</taxon>
        <taxon>African cichlids</taxon>
        <taxon>Pseudocrenilabrinae</taxon>
        <taxon>Haplochromini</taxon>
        <taxon>Pundamilia</taxon>
    </lineage>
</organism>
<feature type="region of interest" description="Disordered" evidence="3">
    <location>
        <begin position="323"/>
        <end position="346"/>
    </location>
</feature>
<dbReference type="STRING" id="303518.ENSPNYP00000010420"/>
<feature type="compositionally biased region" description="Polar residues" evidence="3">
    <location>
        <begin position="336"/>
        <end position="345"/>
    </location>
</feature>
<dbReference type="InterPro" id="IPR039034">
    <property type="entry name" value="INPP4"/>
</dbReference>
<proteinExistence type="predicted"/>
<dbReference type="PANTHER" id="PTHR12187:SF3">
    <property type="entry name" value="INOSITOL POLYPHOSPHATE 4-PHOSPHATASE TYPE II"/>
    <property type="match status" value="1"/>
</dbReference>
<keyword evidence="4" id="KW-0812">Transmembrane</keyword>
<dbReference type="GeneTree" id="ENSGT00940000157587"/>
<keyword evidence="4" id="KW-1133">Transmembrane helix</keyword>
<sequence>RDLLRVKEPHVSLMLCAQVSKVYRFKTEDQRWLLVREQMSETPLSFSLPKQLLSLLTQEHTNRYEVKELGDLSPHWDGLRHDVVSHCNHVTGCYQELLAELEKVSASSCFKSSTSKSDRHLQFVPTNLHTQRMEVTSPDSVWYDVITFGAPADHHQAFKHGGLKKLLRKHTNLRERCVSYSQEESSRAKELLTRMAQLQPLVFGLAEELLSVAIQLTGSRLDTKKSDVSSYFVVHQTEQFVHALKEELVKCALLEIHNQCIANANSSHVHSNGLLCENCPADQEQDGGRHDTEYDDEEWDRVWVNVGKSINCIVAMVDRLQQQEEQTVMSPEPQEGDTNSQNTGDGKSRLRVLIQTSHLLPLVVTLRDCVREAVGKAQVAMTFVVLQEAVDVTVAQGPAHIAQRRHAVFSQALSAVVCGVMLKLYRGLEDPDFLRQLHTVGVLAQFESLLSTHGDEIGMLEDMEVGVADLKRVVFTITEAKTEQPDDLLPTLNGTWGSFIVEVPLPPETFSSLPQELKDGLLIRVDPVLFNIGINQHQSYAESETMTELNFLLLLSAGIQSLADLLSSLERSIEAKKRKNVEVLWIAAKVCRKVNGVRLTSCKSAKDRTAMSVTLEQCALLRERHTLSQQHFSTALDWMRRCVFVSPEKHNNPLPLAFLYFCLFTSFGFPVSPFCSPLIVNVAKLFQFNLFLSLFFYFMPSIPSLSLHISSFSAPPGFHSHLHTNTPAHPPDLICPGGRCLAVTPSQGSLSLG</sequence>
<keyword evidence="2" id="KW-0443">Lipid metabolism</keyword>
<evidence type="ECO:0000256" key="2">
    <source>
        <dbReference type="ARBA" id="ARBA00023098"/>
    </source>
</evidence>
<keyword evidence="4" id="KW-0472">Membrane</keyword>
<dbReference type="GO" id="GO:0016316">
    <property type="term" value="F:phosphatidylinositol-3,4-bisphosphate 4-phosphatase activity"/>
    <property type="evidence" value="ECO:0007669"/>
    <property type="project" value="InterPro"/>
</dbReference>
<protein>
    <submittedName>
        <fullName evidence="5">Type II inositol 3,4-bisphosphate 4-phosphatase-like</fullName>
    </submittedName>
</protein>
<evidence type="ECO:0000256" key="4">
    <source>
        <dbReference type="SAM" id="Phobius"/>
    </source>
</evidence>
<keyword evidence="1" id="KW-0378">Hydrolase</keyword>
<dbReference type="GO" id="GO:0005737">
    <property type="term" value="C:cytoplasm"/>
    <property type="evidence" value="ECO:0007669"/>
    <property type="project" value="TreeGrafter"/>
</dbReference>